<name>A0A9D4W7I4_PEA</name>
<dbReference type="SUPFAM" id="SSF48371">
    <property type="entry name" value="ARM repeat"/>
    <property type="match status" value="1"/>
</dbReference>
<dbReference type="GO" id="GO:0007165">
    <property type="term" value="P:signal transduction"/>
    <property type="evidence" value="ECO:0007669"/>
    <property type="project" value="InterPro"/>
</dbReference>
<dbReference type="Pfam" id="PF01603">
    <property type="entry name" value="B56"/>
    <property type="match status" value="1"/>
</dbReference>
<comment type="caution">
    <text evidence="1">The sequence shown here is derived from an EMBL/GenBank/DDBJ whole genome shotgun (WGS) entry which is preliminary data.</text>
</comment>
<dbReference type="InterPro" id="IPR011989">
    <property type="entry name" value="ARM-like"/>
</dbReference>
<evidence type="ECO:0000313" key="1">
    <source>
        <dbReference type="EMBL" id="KAI5396467.1"/>
    </source>
</evidence>
<dbReference type="PANTHER" id="PTHR10257:SF119">
    <property type="entry name" value="SERINE_THREONINE PROTEIN PHOSPHATASE 2A 59 KDA REGULATORY SUBUNIT B' ZETA ISOFORM"/>
    <property type="match status" value="1"/>
</dbReference>
<dbReference type="Gene3D" id="1.25.10.10">
    <property type="entry name" value="Leucine-rich Repeat Variant"/>
    <property type="match status" value="1"/>
</dbReference>
<protein>
    <submittedName>
        <fullName evidence="1">Uncharacterized protein</fullName>
    </submittedName>
</protein>
<dbReference type="AlphaFoldDB" id="A0A9D4W7I4"/>
<dbReference type="GO" id="GO:0000159">
    <property type="term" value="C:protein phosphatase type 2A complex"/>
    <property type="evidence" value="ECO:0007669"/>
    <property type="project" value="InterPro"/>
</dbReference>
<dbReference type="InterPro" id="IPR016024">
    <property type="entry name" value="ARM-type_fold"/>
</dbReference>
<sequence length="307" mass="33438">MFCRDNIRNVEIQADARCNVSYGNNMNGQMRMPLNLDSNVTHTAVSNSELSYKSDVPEILPAVLTCEDLEQSILSQLLLGRNAEEMKKLQQKNRSSRFDGVSVLDRLDRLTDIAPGRGCKRSAGTFGCGQGLFDGEMPFADGDIGCAKGEGDIGDIDDGEPGKRLIAAAMSMTLGADATDRGEGTAGPVDTYNGRSSSVVNSKFSEATIFALPLTEEHKLFLIRALIPLHKPKCVSMYHQQLSYCVTQFVEKDVKLADTVIRGLLKYWPVTNSAKEVMFLGELEEVLEATQAADDDVSTSLHVVCSS</sequence>
<dbReference type="PANTHER" id="PTHR10257">
    <property type="entry name" value="SERINE/THREONINE PROTEIN PHOSPHATASE 2A PP2A REGULATORY SUBUNIT B"/>
    <property type="match status" value="1"/>
</dbReference>
<accession>A0A9D4W7I4</accession>
<dbReference type="EMBL" id="JAMSHJ010000006">
    <property type="protein sequence ID" value="KAI5396467.1"/>
    <property type="molecule type" value="Genomic_DNA"/>
</dbReference>
<gene>
    <name evidence="1" type="ORF">KIW84_062617</name>
</gene>
<dbReference type="Gramene" id="Psat06G0261700-T1">
    <property type="protein sequence ID" value="KAI5396467.1"/>
    <property type="gene ID" value="KIW84_062617"/>
</dbReference>
<dbReference type="GO" id="GO:0019888">
    <property type="term" value="F:protein phosphatase regulator activity"/>
    <property type="evidence" value="ECO:0007669"/>
    <property type="project" value="InterPro"/>
</dbReference>
<dbReference type="InterPro" id="IPR002554">
    <property type="entry name" value="PP2A_B56"/>
</dbReference>
<organism evidence="1 2">
    <name type="scientific">Pisum sativum</name>
    <name type="common">Garden pea</name>
    <name type="synonym">Lathyrus oleraceus</name>
    <dbReference type="NCBI Taxonomy" id="3888"/>
    <lineage>
        <taxon>Eukaryota</taxon>
        <taxon>Viridiplantae</taxon>
        <taxon>Streptophyta</taxon>
        <taxon>Embryophyta</taxon>
        <taxon>Tracheophyta</taxon>
        <taxon>Spermatophyta</taxon>
        <taxon>Magnoliopsida</taxon>
        <taxon>eudicotyledons</taxon>
        <taxon>Gunneridae</taxon>
        <taxon>Pentapetalae</taxon>
        <taxon>rosids</taxon>
        <taxon>fabids</taxon>
        <taxon>Fabales</taxon>
        <taxon>Fabaceae</taxon>
        <taxon>Papilionoideae</taxon>
        <taxon>50 kb inversion clade</taxon>
        <taxon>NPAAA clade</taxon>
        <taxon>Hologalegina</taxon>
        <taxon>IRL clade</taxon>
        <taxon>Fabeae</taxon>
        <taxon>Lathyrus</taxon>
    </lineage>
</organism>
<evidence type="ECO:0000313" key="2">
    <source>
        <dbReference type="Proteomes" id="UP001058974"/>
    </source>
</evidence>
<keyword evidence="2" id="KW-1185">Reference proteome</keyword>
<proteinExistence type="predicted"/>
<dbReference type="Proteomes" id="UP001058974">
    <property type="component" value="Chromosome 6"/>
</dbReference>
<reference evidence="1 2" key="1">
    <citation type="journal article" date="2022" name="Nat. Genet.">
        <title>Improved pea reference genome and pan-genome highlight genomic features and evolutionary characteristics.</title>
        <authorList>
            <person name="Yang T."/>
            <person name="Liu R."/>
            <person name="Luo Y."/>
            <person name="Hu S."/>
            <person name="Wang D."/>
            <person name="Wang C."/>
            <person name="Pandey M.K."/>
            <person name="Ge S."/>
            <person name="Xu Q."/>
            <person name="Li N."/>
            <person name="Li G."/>
            <person name="Huang Y."/>
            <person name="Saxena R.K."/>
            <person name="Ji Y."/>
            <person name="Li M."/>
            <person name="Yan X."/>
            <person name="He Y."/>
            <person name="Liu Y."/>
            <person name="Wang X."/>
            <person name="Xiang C."/>
            <person name="Varshney R.K."/>
            <person name="Ding H."/>
            <person name="Gao S."/>
            <person name="Zong X."/>
        </authorList>
    </citation>
    <scope>NUCLEOTIDE SEQUENCE [LARGE SCALE GENOMIC DNA]</scope>
    <source>
        <strain evidence="1 2">cv. Zhongwan 6</strain>
    </source>
</reference>